<dbReference type="Proteomes" id="UP001501710">
    <property type="component" value="Unassembled WGS sequence"/>
</dbReference>
<gene>
    <name evidence="1" type="ORF">GCM10022254_42810</name>
</gene>
<evidence type="ECO:0000313" key="2">
    <source>
        <dbReference type="Proteomes" id="UP001501710"/>
    </source>
</evidence>
<proteinExistence type="predicted"/>
<evidence type="ECO:0000313" key="1">
    <source>
        <dbReference type="EMBL" id="GAA4235471.1"/>
    </source>
</evidence>
<sequence length="119" mass="13103">MSYVFDIEGETVWSPSLRTGAMYIALTEAAGRTLERPTGLIAVAEDMRDIDLSTFNDFAQALLEYYSTTKHMVAHEMLRGILLTSLVMLQRGGVELASKNAEEAKILSALPNFSLSMPT</sequence>
<keyword evidence="2" id="KW-1185">Reference proteome</keyword>
<name>A0ABP8C8D6_9ACTN</name>
<organism evidence="1 2">
    <name type="scientific">Actinomadura meridiana</name>
    <dbReference type="NCBI Taxonomy" id="559626"/>
    <lineage>
        <taxon>Bacteria</taxon>
        <taxon>Bacillati</taxon>
        <taxon>Actinomycetota</taxon>
        <taxon>Actinomycetes</taxon>
        <taxon>Streptosporangiales</taxon>
        <taxon>Thermomonosporaceae</taxon>
        <taxon>Actinomadura</taxon>
    </lineage>
</organism>
<dbReference type="RefSeq" id="WP_344899320.1">
    <property type="nucleotide sequence ID" value="NZ_BAABAS010000014.1"/>
</dbReference>
<dbReference type="EMBL" id="BAABAS010000014">
    <property type="protein sequence ID" value="GAA4235471.1"/>
    <property type="molecule type" value="Genomic_DNA"/>
</dbReference>
<dbReference type="InterPro" id="IPR045732">
    <property type="entry name" value="DUF6086"/>
</dbReference>
<comment type="caution">
    <text evidence="1">The sequence shown here is derived from an EMBL/GenBank/DDBJ whole genome shotgun (WGS) entry which is preliminary data.</text>
</comment>
<reference evidence="2" key="1">
    <citation type="journal article" date="2019" name="Int. J. Syst. Evol. Microbiol.">
        <title>The Global Catalogue of Microorganisms (GCM) 10K type strain sequencing project: providing services to taxonomists for standard genome sequencing and annotation.</title>
        <authorList>
            <consortium name="The Broad Institute Genomics Platform"/>
            <consortium name="The Broad Institute Genome Sequencing Center for Infectious Disease"/>
            <person name="Wu L."/>
            <person name="Ma J."/>
        </authorList>
    </citation>
    <scope>NUCLEOTIDE SEQUENCE [LARGE SCALE GENOMIC DNA]</scope>
    <source>
        <strain evidence="2">JCM 17440</strain>
    </source>
</reference>
<protein>
    <submittedName>
        <fullName evidence="1">Uncharacterized protein</fullName>
    </submittedName>
</protein>
<dbReference type="Pfam" id="PF19564">
    <property type="entry name" value="DUF6086"/>
    <property type="match status" value="1"/>
</dbReference>
<accession>A0ABP8C8D6</accession>